<dbReference type="RefSeq" id="WP_343904383.1">
    <property type="nucleotide sequence ID" value="NZ_BAAAIS010000002.1"/>
</dbReference>
<dbReference type="EMBL" id="JBHUFL010000002">
    <property type="protein sequence ID" value="MFD1835261.1"/>
    <property type="molecule type" value="Genomic_DNA"/>
</dbReference>
<reference evidence="3" key="1">
    <citation type="journal article" date="2019" name="Int. J. Syst. Evol. Microbiol.">
        <title>The Global Catalogue of Microorganisms (GCM) 10K type strain sequencing project: providing services to taxonomists for standard genome sequencing and annotation.</title>
        <authorList>
            <consortium name="The Broad Institute Genomics Platform"/>
            <consortium name="The Broad Institute Genome Sequencing Center for Infectious Disease"/>
            <person name="Wu L."/>
            <person name="Ma J."/>
        </authorList>
    </citation>
    <scope>NUCLEOTIDE SEQUENCE [LARGE SCALE GENOMIC DNA]</scope>
    <source>
        <strain evidence="3">JCM 11650</strain>
    </source>
</reference>
<dbReference type="Gene3D" id="6.10.140.2080">
    <property type="match status" value="2"/>
</dbReference>
<evidence type="ECO:0000313" key="2">
    <source>
        <dbReference type="EMBL" id="MFD1835261.1"/>
    </source>
</evidence>
<protein>
    <submittedName>
        <fullName evidence="2">DUF3349 domain-containing protein</fullName>
    </submittedName>
</protein>
<organism evidence="2 3">
    <name type="scientific">Brachybacterium rhamnosum</name>
    <dbReference type="NCBI Taxonomy" id="173361"/>
    <lineage>
        <taxon>Bacteria</taxon>
        <taxon>Bacillati</taxon>
        <taxon>Actinomycetota</taxon>
        <taxon>Actinomycetes</taxon>
        <taxon>Micrococcales</taxon>
        <taxon>Dermabacteraceae</taxon>
        <taxon>Brachybacterium</taxon>
    </lineage>
</organism>
<dbReference type="Pfam" id="PF11829">
    <property type="entry name" value="DUF3349"/>
    <property type="match status" value="2"/>
</dbReference>
<gene>
    <name evidence="2" type="ORF">ACFSDA_09250</name>
</gene>
<feature type="compositionally biased region" description="Low complexity" evidence="1">
    <location>
        <begin position="129"/>
        <end position="139"/>
    </location>
</feature>
<proteinExistence type="predicted"/>
<feature type="region of interest" description="Disordered" evidence="1">
    <location>
        <begin position="109"/>
        <end position="154"/>
    </location>
</feature>
<name>A0ABW4Q0N3_9MICO</name>
<dbReference type="Gene3D" id="1.10.10.2390">
    <property type="match status" value="2"/>
</dbReference>
<evidence type="ECO:0000313" key="3">
    <source>
        <dbReference type="Proteomes" id="UP001597280"/>
    </source>
</evidence>
<sequence length="253" mass="26564">MANPVSRVLDWLHAGYPDGIPPRDYTPLLALLTRTLSESEVDEIVASVITENPDGRIAPEAVHESIEQRKRAAATPEDVHRVAGRLAAVGWPLSDSPDDDELRAVARAHEAAAGAGTSTGSGADGGTVGPAAVTTGTTGEIPPPDPAAEGAALGVPSPNAAQRVISWLTEGYPDGIPATDRVPLMALLRRRLTDKEVEEVAARLIDDARAGDIDTVDAGTLITRYTDELPAEQDMARLASHLAEKGWPLRAEG</sequence>
<accession>A0ABW4Q0N3</accession>
<keyword evidence="3" id="KW-1185">Reference proteome</keyword>
<evidence type="ECO:0000256" key="1">
    <source>
        <dbReference type="SAM" id="MobiDB-lite"/>
    </source>
</evidence>
<comment type="caution">
    <text evidence="2">The sequence shown here is derived from an EMBL/GenBank/DDBJ whole genome shotgun (WGS) entry which is preliminary data.</text>
</comment>
<feature type="compositionally biased region" description="Gly residues" evidence="1">
    <location>
        <begin position="117"/>
        <end position="128"/>
    </location>
</feature>
<dbReference type="InterPro" id="IPR021784">
    <property type="entry name" value="DUF3349"/>
</dbReference>
<dbReference type="Proteomes" id="UP001597280">
    <property type="component" value="Unassembled WGS sequence"/>
</dbReference>